<reference evidence="1" key="1">
    <citation type="submission" date="2021-01" db="EMBL/GenBank/DDBJ databases">
        <authorList>
            <person name="Corre E."/>
            <person name="Pelletier E."/>
            <person name="Niang G."/>
            <person name="Scheremetjew M."/>
            <person name="Finn R."/>
            <person name="Kale V."/>
            <person name="Holt S."/>
            <person name="Cochrane G."/>
            <person name="Meng A."/>
            <person name="Brown T."/>
            <person name="Cohen L."/>
        </authorList>
    </citation>
    <scope>NUCLEOTIDE SEQUENCE</scope>
    <source>
        <strain evidence="1">CCMP1510</strain>
    </source>
</reference>
<accession>A0A7S3NKS0</accession>
<evidence type="ECO:0000313" key="1">
    <source>
        <dbReference type="EMBL" id="CAE0366558.1"/>
    </source>
</evidence>
<organism evidence="1">
    <name type="scientific">Aureoumbra lagunensis</name>
    <dbReference type="NCBI Taxonomy" id="44058"/>
    <lineage>
        <taxon>Eukaryota</taxon>
        <taxon>Sar</taxon>
        <taxon>Stramenopiles</taxon>
        <taxon>Ochrophyta</taxon>
        <taxon>Pelagophyceae</taxon>
        <taxon>Pelagomonadales</taxon>
        <taxon>Aureoumbra</taxon>
    </lineage>
</organism>
<dbReference type="EMBL" id="HBIJ01010637">
    <property type="protein sequence ID" value="CAE0366558.1"/>
    <property type="molecule type" value="Transcribed_RNA"/>
</dbReference>
<dbReference type="InterPro" id="IPR017853">
    <property type="entry name" value="GH"/>
</dbReference>
<gene>
    <name evidence="1" type="ORF">ALAG00032_LOCUS7305</name>
</gene>
<protein>
    <submittedName>
        <fullName evidence="1">Uncharacterized protein</fullName>
    </submittedName>
</protein>
<dbReference type="InterPro" id="IPR043534">
    <property type="entry name" value="EBDG/EBM"/>
</dbReference>
<sequence length="469" mass="52840">MLRLRKFASLLFIGGGNELYPSSKSPNSLARAAITQALNQSERDYIFVPSSMDGGINGGNNSEHVNSYALTPKDGPYTMLMPYHFAQRNPGLNNENLSIAFQPEIGSASAPPDLDTLSCFLSTENEPPPFHDLNISDPDWQLHRYLSFSTQIKGNILYNHAYAYADDNLKHISLSDWLAYTKLAQHQQYQLLISSFFSRLFHFYTAVFIWKTQSPWPALRGFLYDFYKLRVNGGWRGIQAAAFALRSVYISNLISLDRCTLVNRANDPWTNISLRYDWFSIVSPNFSSFGNILTNHISVPPTSVLDLPLTIQQPLACLPPCLLRLTTSQGASASWYWRSLTTTNGGFDFSAFGLIRRTRRAIATFSFMNNTAEQFFFEISVPSTSPESLFYPEIVLENQSCHAPYYAVIPHYDDILLIQPGSVVTLSLALLSLSHNEEDDDEEYPPLHFTLEAWNLNIIQSKVAATTTS</sequence>
<dbReference type="GO" id="GO:0004553">
    <property type="term" value="F:hydrolase activity, hydrolyzing O-glycosyl compounds"/>
    <property type="evidence" value="ECO:0007669"/>
    <property type="project" value="InterPro"/>
</dbReference>
<dbReference type="SUPFAM" id="SSF51445">
    <property type="entry name" value="(Trans)glycosidases"/>
    <property type="match status" value="1"/>
</dbReference>
<dbReference type="AlphaFoldDB" id="A0A7S3NKS0"/>
<dbReference type="PANTHER" id="PTHR43536:SF1">
    <property type="entry name" value="MANNOSYLGLYCOPROTEIN ENDO-BETA-MANNOSIDASE"/>
    <property type="match status" value="1"/>
</dbReference>
<proteinExistence type="predicted"/>
<dbReference type="PANTHER" id="PTHR43536">
    <property type="entry name" value="MANNOSYLGLYCOPROTEIN ENDO-BETA-MANNOSIDASE"/>
    <property type="match status" value="1"/>
</dbReference>
<dbReference type="Gene3D" id="3.20.20.80">
    <property type="entry name" value="Glycosidases"/>
    <property type="match status" value="1"/>
</dbReference>
<name>A0A7S3NKS0_9STRA</name>